<name>A0ABD5X0G6_9EURY</name>
<evidence type="ECO:0000313" key="2">
    <source>
        <dbReference type="EMBL" id="MFC7097972.1"/>
    </source>
</evidence>
<accession>A0ABD5X0G6</accession>
<feature type="compositionally biased region" description="Acidic residues" evidence="1">
    <location>
        <begin position="20"/>
        <end position="33"/>
    </location>
</feature>
<proteinExistence type="predicted"/>
<evidence type="ECO:0000256" key="1">
    <source>
        <dbReference type="SAM" id="MobiDB-lite"/>
    </source>
</evidence>
<dbReference type="InterPro" id="IPR046604">
    <property type="entry name" value="DUF6663"/>
</dbReference>
<evidence type="ECO:0000313" key="3">
    <source>
        <dbReference type="Proteomes" id="UP001596388"/>
    </source>
</evidence>
<feature type="compositionally biased region" description="Basic and acidic residues" evidence="1">
    <location>
        <begin position="162"/>
        <end position="173"/>
    </location>
</feature>
<comment type="caution">
    <text evidence="2">The sequence shown here is derived from an EMBL/GenBank/DDBJ whole genome shotgun (WGS) entry which is preliminary data.</text>
</comment>
<organism evidence="2 3">
    <name type="scientific">Halobaculum marinum</name>
    <dbReference type="NCBI Taxonomy" id="3031996"/>
    <lineage>
        <taxon>Archaea</taxon>
        <taxon>Methanobacteriati</taxon>
        <taxon>Methanobacteriota</taxon>
        <taxon>Stenosarchaea group</taxon>
        <taxon>Halobacteria</taxon>
        <taxon>Halobacteriales</taxon>
        <taxon>Haloferacaceae</taxon>
        <taxon>Halobaculum</taxon>
    </lineage>
</organism>
<dbReference type="RefSeq" id="WP_276237535.1">
    <property type="nucleotide sequence ID" value="NZ_CP119989.1"/>
</dbReference>
<protein>
    <submittedName>
        <fullName evidence="2">DUF6663 family protein</fullName>
    </submittedName>
</protein>
<keyword evidence="3" id="KW-1185">Reference proteome</keyword>
<feature type="region of interest" description="Disordered" evidence="1">
    <location>
        <begin position="1"/>
        <end position="183"/>
    </location>
</feature>
<dbReference type="GeneID" id="79271111"/>
<dbReference type="Pfam" id="PF20368">
    <property type="entry name" value="DUF6663"/>
    <property type="match status" value="1"/>
</dbReference>
<dbReference type="Proteomes" id="UP001596388">
    <property type="component" value="Unassembled WGS sequence"/>
</dbReference>
<reference evidence="2 3" key="1">
    <citation type="journal article" date="2019" name="Int. J. Syst. Evol. Microbiol.">
        <title>The Global Catalogue of Microorganisms (GCM) 10K type strain sequencing project: providing services to taxonomists for standard genome sequencing and annotation.</title>
        <authorList>
            <consortium name="The Broad Institute Genomics Platform"/>
            <consortium name="The Broad Institute Genome Sequencing Center for Infectious Disease"/>
            <person name="Wu L."/>
            <person name="Ma J."/>
        </authorList>
    </citation>
    <scope>NUCLEOTIDE SEQUENCE [LARGE SCALE GENOMIC DNA]</scope>
    <source>
        <strain evidence="2 3">DT55</strain>
    </source>
</reference>
<dbReference type="EMBL" id="JBHTAG010000003">
    <property type="protein sequence ID" value="MFC7097972.1"/>
    <property type="molecule type" value="Genomic_DNA"/>
</dbReference>
<gene>
    <name evidence="2" type="ORF">ACFQKD_11715</name>
</gene>
<dbReference type="AlphaFoldDB" id="A0ABD5X0G6"/>
<sequence length="311" mass="32984">MDGSDGPADDDSSTGNVDPWADDADDDWVEDATDTDRTDTADTAATADAAGTESAADASARDTPATEAPVDGTTDGDATGLGPRRYRVLDRDDDALVFVDLDTPDPGPGPAPDVGFEPVRVAATPDDATDSDDGDRDGNSDLESTLDSLSPGYVVTASLRWPDPESGHPRDTDDAAAAPPLARVESVTIERESRYWFADGVEPMFEAARETWEEARAAGEGMGSRVTRDTDGEPNGALYVFAEAGARDLLGEFRSGTTPLEPLVDRVNDDLADDDPREVFVLRPAEGGYVVVYIAFRADGVLARTVRDTYC</sequence>
<feature type="compositionally biased region" description="Low complexity" evidence="1">
    <location>
        <begin position="71"/>
        <end position="80"/>
    </location>
</feature>
<feature type="compositionally biased region" description="Low complexity" evidence="1">
    <location>
        <begin position="41"/>
        <end position="58"/>
    </location>
</feature>